<feature type="active site" evidence="7">
    <location>
        <position position="546"/>
    </location>
</feature>
<keyword evidence="3 6" id="KW-0119">Carbohydrate metabolism</keyword>
<dbReference type="Gene3D" id="2.60.40.10">
    <property type="entry name" value="Immunoglobulins"/>
    <property type="match status" value="1"/>
</dbReference>
<protein>
    <recommendedName>
        <fullName evidence="8">Endoglucanase</fullName>
        <ecNumber evidence="8">3.2.1.4</ecNumber>
    </recommendedName>
</protein>
<gene>
    <name evidence="11" type="ORF">OIK42_16200</name>
</gene>
<name>A0ABT5L7A2_9ALTE</name>
<dbReference type="Pfam" id="PF02927">
    <property type="entry name" value="CelD_N"/>
    <property type="match status" value="1"/>
</dbReference>
<dbReference type="SUPFAM" id="SSF48208">
    <property type="entry name" value="Six-hairpin glycosidases"/>
    <property type="match status" value="1"/>
</dbReference>
<dbReference type="InterPro" id="IPR012341">
    <property type="entry name" value="6hp_glycosidase-like_sf"/>
</dbReference>
<feature type="active site" evidence="6">
    <location>
        <position position="504"/>
    </location>
</feature>
<keyword evidence="5 6" id="KW-0624">Polysaccharide degradation</keyword>
<dbReference type="SUPFAM" id="SSF81296">
    <property type="entry name" value="E set domains"/>
    <property type="match status" value="1"/>
</dbReference>
<dbReference type="InterPro" id="IPR014756">
    <property type="entry name" value="Ig_E-set"/>
</dbReference>
<dbReference type="RefSeq" id="WP_273642106.1">
    <property type="nucleotide sequence ID" value="NZ_JAQQXP010000002.1"/>
</dbReference>
<evidence type="ECO:0000256" key="4">
    <source>
        <dbReference type="ARBA" id="ARBA00023295"/>
    </source>
</evidence>
<evidence type="ECO:0000259" key="9">
    <source>
        <dbReference type="Pfam" id="PF00759"/>
    </source>
</evidence>
<accession>A0ABT5L7A2</accession>
<proteinExistence type="inferred from homology"/>
<keyword evidence="4 6" id="KW-0326">Glycosidase</keyword>
<evidence type="ECO:0000256" key="8">
    <source>
        <dbReference type="RuleBase" id="RU361166"/>
    </source>
</evidence>
<dbReference type="InterPro" id="IPR033126">
    <property type="entry name" value="Glyco_hydro_9_Asp/Glu_AS"/>
</dbReference>
<dbReference type="Gene3D" id="1.50.10.10">
    <property type="match status" value="1"/>
</dbReference>
<dbReference type="InterPro" id="IPR008928">
    <property type="entry name" value="6-hairpin_glycosidase_sf"/>
</dbReference>
<evidence type="ECO:0000256" key="2">
    <source>
        <dbReference type="ARBA" id="ARBA00022801"/>
    </source>
</evidence>
<evidence type="ECO:0000256" key="5">
    <source>
        <dbReference type="ARBA" id="ARBA00023326"/>
    </source>
</evidence>
<comment type="similarity">
    <text evidence="1 6 8">Belongs to the glycosyl hydrolase 9 (cellulase E) family.</text>
</comment>
<feature type="signal peptide" evidence="8">
    <location>
        <begin position="1"/>
        <end position="26"/>
    </location>
</feature>
<dbReference type="Pfam" id="PF00759">
    <property type="entry name" value="Glyco_hydro_9"/>
    <property type="match status" value="1"/>
</dbReference>
<dbReference type="InterPro" id="IPR001701">
    <property type="entry name" value="Glyco_hydro_9"/>
</dbReference>
<dbReference type="Proteomes" id="UP001218788">
    <property type="component" value="Unassembled WGS sequence"/>
</dbReference>
<evidence type="ECO:0000256" key="3">
    <source>
        <dbReference type="ARBA" id="ARBA00023277"/>
    </source>
</evidence>
<evidence type="ECO:0000256" key="1">
    <source>
        <dbReference type="ARBA" id="ARBA00007072"/>
    </source>
</evidence>
<evidence type="ECO:0000256" key="7">
    <source>
        <dbReference type="PROSITE-ProRule" id="PRU10060"/>
    </source>
</evidence>
<keyword evidence="2 6" id="KW-0378">Hydrolase</keyword>
<dbReference type="InterPro" id="IPR004197">
    <property type="entry name" value="Cellulase_Ig-like"/>
</dbReference>
<dbReference type="InterPro" id="IPR018221">
    <property type="entry name" value="Glyco_hydro_9_His_AS"/>
</dbReference>
<dbReference type="PROSITE" id="PS00698">
    <property type="entry name" value="GH9_3"/>
    <property type="match status" value="1"/>
</dbReference>
<dbReference type="PANTHER" id="PTHR22298">
    <property type="entry name" value="ENDO-1,4-BETA-GLUCANASE"/>
    <property type="match status" value="1"/>
</dbReference>
<sequence length="576" mass="62769">MSNNISTSYRKLLVAIPLALGLVACGGGGDAAPAIPPVTESPVETKTIAFYKNQVGYVPAQKKLIIVRTDSPLAFTVSNMNNGETVLSGVTSQPAYWSLADETLSVADVSGITAEGQYRLNVADSDDYTAFKVSAERAEALHDASIKAYYFNRASAALDPAFAGKWQRAAGHPDTHIINLNNPDQPLSSPRGWYDAGDYNKYIVNSGISTYTLMRAYLDFADFYDGRTWNIPESTNAQPDLLDEVSWNLAWMLTMQDADGGVFHKLTTLNFAPDVMPAQATAQRYVVDKGTAATLNFAGVMATAARVYPDMTNTYLSAAEEAWQWATSHPDLPFANPENVVTGEYGDNEFNDEFAWAATELYLTTGNQAYLTAMDNYLGYPSTPGWSNTMGLAYLSLLSSEGQSTLGQPRYNELKARFLDYATQLAERAQVSPLKVAMNGNDFVWGSNGVAMNHAMMLAKAYELSNDSSYLEAMTGLVDYVLGKNPTGYSFVTGHGEQTPMFIHHRQSHADDIAEPVPGFLAGGPQNGHQDNCNYSSSLPATSYLDDWCSYSTNEVTINWNAPLVYSVAALLNYSE</sequence>
<feature type="chain" id="PRO_5044999621" description="Endoglucanase" evidence="8">
    <location>
        <begin position="27"/>
        <end position="576"/>
    </location>
</feature>
<comment type="caution">
    <text evidence="11">The sequence shown here is derived from an EMBL/GenBank/DDBJ whole genome shotgun (WGS) entry which is preliminary data.</text>
</comment>
<feature type="domain" description="Glycoside hydrolase family 9" evidence="9">
    <location>
        <begin position="142"/>
        <end position="566"/>
    </location>
</feature>
<dbReference type="GO" id="GO:0016787">
    <property type="term" value="F:hydrolase activity"/>
    <property type="evidence" value="ECO:0007669"/>
    <property type="project" value="UniProtKB-KW"/>
</dbReference>
<keyword evidence="12" id="KW-1185">Reference proteome</keyword>
<evidence type="ECO:0000313" key="11">
    <source>
        <dbReference type="EMBL" id="MDC8832299.1"/>
    </source>
</evidence>
<keyword evidence="8" id="KW-0732">Signal</keyword>
<dbReference type="EC" id="3.2.1.4" evidence="8"/>
<dbReference type="CDD" id="cd02850">
    <property type="entry name" value="E_set_Cellulase_N"/>
    <property type="match status" value="1"/>
</dbReference>
<feature type="active site" evidence="7">
    <location>
        <position position="555"/>
    </location>
</feature>
<dbReference type="PROSITE" id="PS00592">
    <property type="entry name" value="GH9_2"/>
    <property type="match status" value="1"/>
</dbReference>
<evidence type="ECO:0000256" key="6">
    <source>
        <dbReference type="PROSITE-ProRule" id="PRU10059"/>
    </source>
</evidence>
<dbReference type="InterPro" id="IPR013783">
    <property type="entry name" value="Ig-like_fold"/>
</dbReference>
<keyword evidence="8" id="KW-0136">Cellulose degradation</keyword>
<feature type="domain" description="Cellulase Ig-like" evidence="10">
    <location>
        <begin position="53"/>
        <end position="125"/>
    </location>
</feature>
<reference evidence="11 12" key="1">
    <citation type="submission" date="2022-10" db="EMBL/GenBank/DDBJ databases">
        <title>Alteromonas sp. chi3 Genome sequencing.</title>
        <authorList>
            <person name="Park S."/>
        </authorList>
    </citation>
    <scope>NUCLEOTIDE SEQUENCE [LARGE SCALE GENOMIC DNA]</scope>
    <source>
        <strain evidence="12">chi3</strain>
    </source>
</reference>
<dbReference type="EMBL" id="JAQQXP010000002">
    <property type="protein sequence ID" value="MDC8832299.1"/>
    <property type="molecule type" value="Genomic_DNA"/>
</dbReference>
<organism evidence="11 12">
    <name type="scientific">Alteromonas gilva</name>
    <dbReference type="NCBI Taxonomy" id="2987522"/>
    <lineage>
        <taxon>Bacteria</taxon>
        <taxon>Pseudomonadati</taxon>
        <taxon>Pseudomonadota</taxon>
        <taxon>Gammaproteobacteria</taxon>
        <taxon>Alteromonadales</taxon>
        <taxon>Alteromonadaceae</taxon>
        <taxon>Alteromonas/Salinimonas group</taxon>
        <taxon>Alteromonas</taxon>
    </lineage>
</organism>
<evidence type="ECO:0000259" key="10">
    <source>
        <dbReference type="Pfam" id="PF02927"/>
    </source>
</evidence>
<comment type="catalytic activity">
    <reaction evidence="8">
        <text>Endohydrolysis of (1-&gt;4)-beta-D-glucosidic linkages in cellulose, lichenin and cereal beta-D-glucans.</text>
        <dbReference type="EC" id="3.2.1.4"/>
    </reaction>
</comment>
<evidence type="ECO:0000313" key="12">
    <source>
        <dbReference type="Proteomes" id="UP001218788"/>
    </source>
</evidence>